<keyword evidence="2" id="KW-0479">Metal-binding</keyword>
<dbReference type="Proteomes" id="UP000030134">
    <property type="component" value="Unassembled WGS sequence"/>
</dbReference>
<dbReference type="PROSITE" id="PS51918">
    <property type="entry name" value="RADICAL_SAM"/>
    <property type="match status" value="1"/>
</dbReference>
<dbReference type="SFLD" id="SFLDG01065">
    <property type="entry name" value="anaerobic_coproporphyrinogen-I"/>
    <property type="match status" value="1"/>
</dbReference>
<evidence type="ECO:0000256" key="1">
    <source>
        <dbReference type="ARBA" id="ARBA00006100"/>
    </source>
</evidence>
<accession>A0A0A2G6D6</accession>
<dbReference type="GO" id="GO:0006779">
    <property type="term" value="P:porphyrin-containing compound biosynthetic process"/>
    <property type="evidence" value="ECO:0007669"/>
    <property type="project" value="InterPro"/>
</dbReference>
<evidence type="ECO:0000313" key="5">
    <source>
        <dbReference type="Proteomes" id="UP000030134"/>
    </source>
</evidence>
<dbReference type="PANTHER" id="PTHR13932:SF5">
    <property type="entry name" value="RADICAL S-ADENOSYL METHIONINE DOMAIN-CONTAINING PROTEIN 1, MITOCHONDRIAL"/>
    <property type="match status" value="1"/>
</dbReference>
<dbReference type="CDD" id="cd01335">
    <property type="entry name" value="Radical_SAM"/>
    <property type="match status" value="1"/>
</dbReference>
<proteinExistence type="inferred from homology"/>
<keyword evidence="2" id="KW-0408">Iron</keyword>
<comment type="subcellular location">
    <subcellularLocation>
        <location evidence="2">Cytoplasm</location>
    </subcellularLocation>
</comment>
<keyword evidence="2" id="KW-0004">4Fe-4S</keyword>
<dbReference type="SFLD" id="SFLDS00029">
    <property type="entry name" value="Radical_SAM"/>
    <property type="match status" value="1"/>
</dbReference>
<dbReference type="SUPFAM" id="SSF102114">
    <property type="entry name" value="Radical SAM enzymes"/>
    <property type="match status" value="1"/>
</dbReference>
<dbReference type="AlphaFoldDB" id="A0A0A2G6D6"/>
<evidence type="ECO:0000313" key="4">
    <source>
        <dbReference type="EMBL" id="KGN97920.1"/>
    </source>
</evidence>
<dbReference type="InterPro" id="IPR004559">
    <property type="entry name" value="HemW-like"/>
</dbReference>
<dbReference type="InterPro" id="IPR010723">
    <property type="entry name" value="HemN_C"/>
</dbReference>
<keyword evidence="5" id="KW-1185">Reference proteome</keyword>
<organism evidence="4 5">
    <name type="scientific">Porphyromonas gingivicanis</name>
    <dbReference type="NCBI Taxonomy" id="266762"/>
    <lineage>
        <taxon>Bacteria</taxon>
        <taxon>Pseudomonadati</taxon>
        <taxon>Bacteroidota</taxon>
        <taxon>Bacteroidia</taxon>
        <taxon>Bacteroidales</taxon>
        <taxon>Porphyromonadaceae</taxon>
        <taxon>Porphyromonas</taxon>
    </lineage>
</organism>
<sequence>MAGLYIHVPFCASRCIYCDFYSQTNAQLKKDFVVALCREIELLKDSLTEFAPFSTVYFGGGTPSLLSIHELATIIECLLSNVSILPSAEWTLEANPDDVRLDYAHGLKGLGVNRVSLGVQSFSDRELAFLGRRHSGEQVYQAIDALRRESINNISVDLIYALPNQTKEQWHKNVQNAINLEVPHISSYHLICEENTPLYKLVDRGAIVLPKEEQGIEAYYYLIQELERVGFKHYEISNFAKEGYISCHNSAYWNRTPYFGLGPSAHSYIPERRWSNVADLRSYIDRVGLNELPKDFEERLSLKDQYNEWIMLGLRTREGIDTKLLQESLGQEYYTLLKRQATPFCQKGWLEWKGNYLQSTSQGFIFVDGIIRDIFSL</sequence>
<keyword evidence="2" id="KW-0349">Heme</keyword>
<comment type="function">
    <text evidence="2">Probably acts as a heme chaperone, transferring heme to an unknown acceptor. Binds one molecule of heme per monomer, possibly covalently. Binds 1 [4Fe-4S] cluster. The cluster is coordinated with 3 cysteines and an exchangeable S-adenosyl-L-methionine.</text>
</comment>
<dbReference type="eggNOG" id="COG0635">
    <property type="taxonomic scope" value="Bacteria"/>
</dbReference>
<dbReference type="EMBL" id="JQZW01000008">
    <property type="protein sequence ID" value="KGN97920.1"/>
    <property type="molecule type" value="Genomic_DNA"/>
</dbReference>
<evidence type="ECO:0000259" key="3">
    <source>
        <dbReference type="PROSITE" id="PS51918"/>
    </source>
</evidence>
<dbReference type="PANTHER" id="PTHR13932">
    <property type="entry name" value="COPROPORPHYRINIGEN III OXIDASE"/>
    <property type="match status" value="1"/>
</dbReference>
<dbReference type="Pfam" id="PF04055">
    <property type="entry name" value="Radical_SAM"/>
    <property type="match status" value="1"/>
</dbReference>
<feature type="domain" description="Radical SAM core" evidence="3">
    <location>
        <begin position="1"/>
        <end position="232"/>
    </location>
</feature>
<dbReference type="SFLD" id="SFLDF00562">
    <property type="entry name" value="HemN-like__clustered_with_heat"/>
    <property type="match status" value="1"/>
</dbReference>
<dbReference type="SMART" id="SM00729">
    <property type="entry name" value="Elp3"/>
    <property type="match status" value="1"/>
</dbReference>
<dbReference type="GO" id="GO:0004109">
    <property type="term" value="F:coproporphyrinogen oxidase activity"/>
    <property type="evidence" value="ECO:0007669"/>
    <property type="project" value="InterPro"/>
</dbReference>
<keyword evidence="2" id="KW-0963">Cytoplasm</keyword>
<dbReference type="NCBIfam" id="TIGR00539">
    <property type="entry name" value="hemN_rel"/>
    <property type="match status" value="1"/>
</dbReference>
<gene>
    <name evidence="4" type="ORF">HQ36_03040</name>
</gene>
<comment type="similarity">
    <text evidence="1">Belongs to the anaerobic coproporphyrinogen-III oxidase family. HemW subfamily.</text>
</comment>
<keyword evidence="2" id="KW-0949">S-adenosyl-L-methionine</keyword>
<dbReference type="Pfam" id="PF06969">
    <property type="entry name" value="HemN_C"/>
    <property type="match status" value="1"/>
</dbReference>
<reference evidence="4 5" key="1">
    <citation type="submission" date="2014-08" db="EMBL/GenBank/DDBJ databases">
        <title>Porphyromonas gingivicanis strain:COT-022_OH1391 Genome sequencing.</title>
        <authorList>
            <person name="Wallis C."/>
            <person name="Deusch O."/>
            <person name="O'Flynn C."/>
            <person name="Davis I."/>
            <person name="Jospin G."/>
            <person name="Darling A.E."/>
            <person name="Coil D.A."/>
            <person name="Alexiev A."/>
            <person name="Horsfall A."/>
            <person name="Kirkwood N."/>
            <person name="Harris S."/>
            <person name="Eisen J.A."/>
        </authorList>
    </citation>
    <scope>NUCLEOTIDE SEQUENCE [LARGE SCALE GENOMIC DNA]</scope>
    <source>
        <strain evidence="5">COT-022 OH1391</strain>
    </source>
</reference>
<dbReference type="STRING" id="266762.HQ36_03040"/>
<dbReference type="RefSeq" id="WP_036883386.1">
    <property type="nucleotide sequence ID" value="NZ_JQZW01000008.1"/>
</dbReference>
<dbReference type="SFLD" id="SFLDG01082">
    <property type="entry name" value="B12-binding_domain_containing"/>
    <property type="match status" value="1"/>
</dbReference>
<dbReference type="GO" id="GO:0005737">
    <property type="term" value="C:cytoplasm"/>
    <property type="evidence" value="ECO:0007669"/>
    <property type="project" value="UniProtKB-SubCell"/>
</dbReference>
<protein>
    <recommendedName>
        <fullName evidence="2">Heme chaperone HemW</fullName>
    </recommendedName>
</protein>
<dbReference type="Gene3D" id="3.30.750.200">
    <property type="match status" value="1"/>
</dbReference>
<dbReference type="InterPro" id="IPR058240">
    <property type="entry name" value="rSAM_sf"/>
</dbReference>
<dbReference type="InterPro" id="IPR006638">
    <property type="entry name" value="Elp3/MiaA/NifB-like_rSAM"/>
</dbReference>
<dbReference type="GO" id="GO:0051539">
    <property type="term" value="F:4 iron, 4 sulfur cluster binding"/>
    <property type="evidence" value="ECO:0007669"/>
    <property type="project" value="UniProtKB-UniRule"/>
</dbReference>
<dbReference type="SFLD" id="SFLDF00288">
    <property type="entry name" value="HemN-like__clustered_with_nucl"/>
    <property type="match status" value="1"/>
</dbReference>
<dbReference type="InterPro" id="IPR034505">
    <property type="entry name" value="Coproporphyrinogen-III_oxidase"/>
</dbReference>
<dbReference type="InterPro" id="IPR007197">
    <property type="entry name" value="rSAM"/>
</dbReference>
<keyword evidence="2" id="KW-0143">Chaperone</keyword>
<name>A0A0A2G6D6_9PORP</name>
<keyword evidence="2" id="KW-0411">Iron-sulfur</keyword>
<dbReference type="OrthoDB" id="9808022at2"/>
<dbReference type="GO" id="GO:0046872">
    <property type="term" value="F:metal ion binding"/>
    <property type="evidence" value="ECO:0007669"/>
    <property type="project" value="UniProtKB-UniRule"/>
</dbReference>
<evidence type="ECO:0000256" key="2">
    <source>
        <dbReference type="RuleBase" id="RU364116"/>
    </source>
</evidence>
<comment type="caution">
    <text evidence="4">The sequence shown here is derived from an EMBL/GenBank/DDBJ whole genome shotgun (WGS) entry which is preliminary data.</text>
</comment>